<feature type="chain" id="PRO_5029550817" description="Lipoprotein" evidence="1">
    <location>
        <begin position="20"/>
        <end position="309"/>
    </location>
</feature>
<evidence type="ECO:0000313" key="3">
    <source>
        <dbReference type="Proteomes" id="UP000466187"/>
    </source>
</evidence>
<dbReference type="PROSITE" id="PS51257">
    <property type="entry name" value="PROKAR_LIPOPROTEIN"/>
    <property type="match status" value="1"/>
</dbReference>
<evidence type="ECO:0008006" key="4">
    <source>
        <dbReference type="Google" id="ProtNLM"/>
    </source>
</evidence>
<proteinExistence type="predicted"/>
<accession>A0A7I7WS64</accession>
<keyword evidence="1" id="KW-0732">Signal</keyword>
<gene>
    <name evidence="2" type="ORF">MGAD_41870</name>
</gene>
<reference evidence="2 3" key="1">
    <citation type="journal article" date="2019" name="Emerg. Microbes Infect.">
        <title>Comprehensive subspecies identification of 175 nontuberculous mycobacteria species based on 7547 genomic profiles.</title>
        <authorList>
            <person name="Matsumoto Y."/>
            <person name="Kinjo T."/>
            <person name="Motooka D."/>
            <person name="Nabeya D."/>
            <person name="Jung N."/>
            <person name="Uechi K."/>
            <person name="Horii T."/>
            <person name="Iida T."/>
            <person name="Fujita J."/>
            <person name="Nakamura S."/>
        </authorList>
    </citation>
    <scope>NUCLEOTIDE SEQUENCE [LARGE SCALE GENOMIC DNA]</scope>
    <source>
        <strain evidence="2 3">JCM 12688</strain>
    </source>
</reference>
<dbReference type="AlphaFoldDB" id="A0A7I7WS64"/>
<feature type="signal peptide" evidence="1">
    <location>
        <begin position="1"/>
        <end position="19"/>
    </location>
</feature>
<protein>
    <recommendedName>
        <fullName evidence="4">Lipoprotein</fullName>
    </recommendedName>
</protein>
<sequence>MIRLLGVLAAALVTVTACGASTPELPPDSPPEMLSVLTGDRGDDVLDNVTTYEWDDDGTAAGARFTWIGEDDEAANQGAARLAEYLIADHGKLTAIGSGFLGLTKVSAAQMNPQLTRAYATSLAPHVGEFVGGHRREFESLRVQIADNPLALRNLLSVFVADPEPGRTAVEATHAAAEQYEEAAAAAPPDSRESVAALRAAGALLGAAYGAVEMADSDIPTPSSGPATSEMAVRIATILVPADPNAAILSKYVEDGRLMSPAAVQNKFSDTAMRTYYLDVQNYIGTKGFEDGNNTFVAAFKDSSGVPLS</sequence>
<dbReference type="KEGG" id="mgad:MGAD_41870"/>
<name>A0A7I7WS64_MYCGU</name>
<evidence type="ECO:0000256" key="1">
    <source>
        <dbReference type="SAM" id="SignalP"/>
    </source>
</evidence>
<organism evidence="2 3">
    <name type="scientific">Mycolicibacterium gadium</name>
    <name type="common">Mycobacterium gadium</name>
    <dbReference type="NCBI Taxonomy" id="1794"/>
    <lineage>
        <taxon>Bacteria</taxon>
        <taxon>Bacillati</taxon>
        <taxon>Actinomycetota</taxon>
        <taxon>Actinomycetes</taxon>
        <taxon>Mycobacteriales</taxon>
        <taxon>Mycobacteriaceae</taxon>
        <taxon>Mycolicibacterium</taxon>
    </lineage>
</organism>
<evidence type="ECO:0000313" key="2">
    <source>
        <dbReference type="EMBL" id="BBZ19852.1"/>
    </source>
</evidence>
<dbReference type="Proteomes" id="UP000466187">
    <property type="component" value="Chromosome"/>
</dbReference>
<dbReference type="EMBL" id="AP022608">
    <property type="protein sequence ID" value="BBZ19852.1"/>
    <property type="molecule type" value="Genomic_DNA"/>
</dbReference>